<name>A2CA20_PROM3</name>
<dbReference type="GO" id="GO:0048476">
    <property type="term" value="C:Holliday junction resolvase complex"/>
    <property type="evidence" value="ECO:0007669"/>
    <property type="project" value="UniProtKB-UniRule"/>
</dbReference>
<dbReference type="Pfam" id="PF07499">
    <property type="entry name" value="RuvA_C"/>
    <property type="match status" value="1"/>
</dbReference>
<dbReference type="GO" id="GO:0005524">
    <property type="term" value="F:ATP binding"/>
    <property type="evidence" value="ECO:0007669"/>
    <property type="project" value="InterPro"/>
</dbReference>
<dbReference type="HAMAP" id="MF_00031">
    <property type="entry name" value="DNA_HJ_migration_RuvA"/>
    <property type="match status" value="1"/>
</dbReference>
<dbReference type="Gene3D" id="2.40.50.140">
    <property type="entry name" value="Nucleic acid-binding proteins"/>
    <property type="match status" value="1"/>
</dbReference>
<keyword evidence="1 6" id="KW-0963">Cytoplasm</keyword>
<evidence type="ECO:0000256" key="6">
    <source>
        <dbReference type="HAMAP-Rule" id="MF_00031"/>
    </source>
</evidence>
<comment type="function">
    <text evidence="6">The RuvA-RuvB-RuvC complex processes Holliday junction (HJ) DNA during genetic recombination and DNA repair, while the RuvA-RuvB complex plays an important role in the rescue of blocked DNA replication forks via replication fork reversal (RFR). RuvA specifically binds to HJ cruciform DNA, conferring on it an open structure. The RuvB hexamer acts as an ATP-dependent pump, pulling dsDNA into and through the RuvAB complex. HJ branch migration allows RuvC to scan DNA until it finds its consensus sequence, where it cleaves and resolves the cruciform DNA.</text>
</comment>
<evidence type="ECO:0000256" key="2">
    <source>
        <dbReference type="ARBA" id="ARBA00022763"/>
    </source>
</evidence>
<evidence type="ECO:0000259" key="7">
    <source>
        <dbReference type="SMART" id="SM00278"/>
    </source>
</evidence>
<dbReference type="InterPro" id="IPR012340">
    <property type="entry name" value="NA-bd_OB-fold"/>
</dbReference>
<dbReference type="SUPFAM" id="SSF50249">
    <property type="entry name" value="Nucleic acid-binding proteins"/>
    <property type="match status" value="1"/>
</dbReference>
<comment type="subunit">
    <text evidence="6">Homotetramer. Forms an RuvA(8)-RuvB(12)-Holliday junction (HJ) complex. HJ DNA is sandwiched between 2 RuvA tetramers; dsDNA enters through RuvA and exits via RuvB. An RuvB hexamer assembles on each DNA strand where it exits the tetramer. Each RuvB hexamer is contacted by two RuvA subunits (via domain III) on 2 adjacent RuvB subunits; this complex drives branch migration. In the full resolvosome a probable DNA-RuvA(4)-RuvB(12)-RuvC(2) complex forms which resolves the HJ.</text>
</comment>
<comment type="similarity">
    <text evidence="6">Belongs to the RuvA family.</text>
</comment>
<dbReference type="Pfam" id="PF14520">
    <property type="entry name" value="HHH_5"/>
    <property type="match status" value="1"/>
</dbReference>
<dbReference type="Pfam" id="PF01330">
    <property type="entry name" value="RuvA_N"/>
    <property type="match status" value="1"/>
</dbReference>
<keyword evidence="8" id="KW-0347">Helicase</keyword>
<comment type="caution">
    <text evidence="6">Lacks conserved residue(s) required for the propagation of feature annotation.</text>
</comment>
<dbReference type="AlphaFoldDB" id="A2CA20"/>
<dbReference type="HOGENOM" id="CLU_087936_0_0_3"/>
<keyword evidence="4 6" id="KW-0233">DNA recombination</keyword>
<dbReference type="EMBL" id="CP000554">
    <property type="protein sequence ID" value="ABM78330.1"/>
    <property type="molecule type" value="Genomic_DNA"/>
</dbReference>
<dbReference type="KEGG" id="pmf:P9303_15861"/>
<dbReference type="InterPro" id="IPR003583">
    <property type="entry name" value="Hlx-hairpin-Hlx_DNA-bd_motif"/>
</dbReference>
<comment type="domain">
    <text evidence="6">Has three domains with a flexible linker between the domains II and III and assumes an 'L' shape. Domain III is highly mobile and contacts RuvB.</text>
</comment>
<dbReference type="InterPro" id="IPR013849">
    <property type="entry name" value="DNA_helicase_Holl-junc_RuvA_I"/>
</dbReference>
<comment type="subcellular location">
    <subcellularLocation>
        <location evidence="6">Cytoplasm</location>
    </subcellularLocation>
</comment>
<dbReference type="GO" id="GO:0005737">
    <property type="term" value="C:cytoplasm"/>
    <property type="evidence" value="ECO:0007669"/>
    <property type="project" value="UniProtKB-SubCell"/>
</dbReference>
<evidence type="ECO:0000256" key="4">
    <source>
        <dbReference type="ARBA" id="ARBA00023172"/>
    </source>
</evidence>
<dbReference type="GO" id="GO:0006281">
    <property type="term" value="P:DNA repair"/>
    <property type="evidence" value="ECO:0007669"/>
    <property type="project" value="UniProtKB-UniRule"/>
</dbReference>
<keyword evidence="3 6" id="KW-0238">DNA-binding</keyword>
<accession>A2CA20</accession>
<organism evidence="8 9">
    <name type="scientific">Prochlorococcus marinus (strain MIT 9303)</name>
    <dbReference type="NCBI Taxonomy" id="59922"/>
    <lineage>
        <taxon>Bacteria</taxon>
        <taxon>Bacillati</taxon>
        <taxon>Cyanobacteriota</taxon>
        <taxon>Cyanophyceae</taxon>
        <taxon>Synechococcales</taxon>
        <taxon>Prochlorococcaceae</taxon>
        <taxon>Prochlorococcus</taxon>
    </lineage>
</organism>
<dbReference type="InterPro" id="IPR000085">
    <property type="entry name" value="RuvA"/>
</dbReference>
<keyword evidence="8" id="KW-0547">Nucleotide-binding</keyword>
<evidence type="ECO:0000313" key="9">
    <source>
        <dbReference type="Proteomes" id="UP000002274"/>
    </source>
</evidence>
<feature type="region of interest" description="Domain III" evidence="6">
    <location>
        <begin position="167"/>
        <end position="233"/>
    </location>
</feature>
<evidence type="ECO:0000313" key="8">
    <source>
        <dbReference type="EMBL" id="ABM78330.1"/>
    </source>
</evidence>
<dbReference type="NCBIfam" id="TIGR00084">
    <property type="entry name" value="ruvA"/>
    <property type="match status" value="1"/>
</dbReference>
<dbReference type="SUPFAM" id="SSF47781">
    <property type="entry name" value="RuvA domain 2-like"/>
    <property type="match status" value="1"/>
</dbReference>
<dbReference type="GO" id="GO:0006310">
    <property type="term" value="P:DNA recombination"/>
    <property type="evidence" value="ECO:0007669"/>
    <property type="project" value="UniProtKB-UniRule"/>
</dbReference>
<dbReference type="STRING" id="59922.P9303_15861"/>
<evidence type="ECO:0000256" key="1">
    <source>
        <dbReference type="ARBA" id="ARBA00022490"/>
    </source>
</evidence>
<dbReference type="Gene3D" id="1.10.150.20">
    <property type="entry name" value="5' to 3' exonuclease, C-terminal subdomain"/>
    <property type="match status" value="1"/>
</dbReference>
<keyword evidence="8" id="KW-0067">ATP-binding</keyword>
<keyword evidence="5 6" id="KW-0234">DNA repair</keyword>
<evidence type="ECO:0000256" key="5">
    <source>
        <dbReference type="ARBA" id="ARBA00023204"/>
    </source>
</evidence>
<reference evidence="8 9" key="1">
    <citation type="journal article" date="2007" name="PLoS Genet.">
        <title>Patterns and implications of gene gain and loss in the evolution of Prochlorococcus.</title>
        <authorList>
            <person name="Kettler G.C."/>
            <person name="Martiny A.C."/>
            <person name="Huang K."/>
            <person name="Zucker J."/>
            <person name="Coleman M.L."/>
            <person name="Rodrigue S."/>
            <person name="Chen F."/>
            <person name="Lapidus A."/>
            <person name="Ferriera S."/>
            <person name="Johnson J."/>
            <person name="Steglich C."/>
            <person name="Church G.M."/>
            <person name="Richardson P."/>
            <person name="Chisholm S.W."/>
        </authorList>
    </citation>
    <scope>NUCLEOTIDE SEQUENCE [LARGE SCALE GENOMIC DNA]</scope>
    <source>
        <strain evidence="8 9">MIT 9303</strain>
    </source>
</reference>
<dbReference type="SMART" id="SM00278">
    <property type="entry name" value="HhH1"/>
    <property type="match status" value="2"/>
</dbReference>
<protein>
    <recommendedName>
        <fullName evidence="6">Holliday junction branch migration complex subunit RuvA</fullName>
    </recommendedName>
</protein>
<dbReference type="GO" id="GO:0009378">
    <property type="term" value="F:four-way junction helicase activity"/>
    <property type="evidence" value="ECO:0007669"/>
    <property type="project" value="InterPro"/>
</dbReference>
<dbReference type="Proteomes" id="UP000002274">
    <property type="component" value="Chromosome"/>
</dbReference>
<dbReference type="GO" id="GO:0000400">
    <property type="term" value="F:four-way junction DNA binding"/>
    <property type="evidence" value="ECO:0007669"/>
    <property type="project" value="UniProtKB-UniRule"/>
</dbReference>
<feature type="domain" description="Helix-hairpin-helix DNA-binding motif class 1" evidence="7">
    <location>
        <begin position="85"/>
        <end position="104"/>
    </location>
</feature>
<sequence length="233" mass="25665">MDDIKSNLMIGWLQGQKVEAWQQGTRQGVVLACAGVGYEVQIAPRHLSEMEHGQNTFILWIHQVQRDDGSSLFGFPERRERDMFRTLIGVSGVGPQMALALLEECQTGELVEAIVQGDLRKLCQAQGVGKRTAERLAVELRTKLAEFSCRDPGMSLVDNGVIDSHQLKDSSLHELQITLGGLGYEDLEIRRAIRAVASGAAIGARDMPESVPAIDDTDAWLRASLRWLSQEAA</sequence>
<keyword evidence="2 6" id="KW-0227">DNA damage</keyword>
<proteinExistence type="inferred from homology"/>
<dbReference type="InterPro" id="IPR010994">
    <property type="entry name" value="RuvA_2-like"/>
</dbReference>
<gene>
    <name evidence="6 8" type="primary">ruvA</name>
    <name evidence="8" type="ordered locus">P9303_15861</name>
</gene>
<feature type="domain" description="Helix-hairpin-helix DNA-binding motif class 1" evidence="7">
    <location>
        <begin position="120"/>
        <end position="139"/>
    </location>
</feature>
<evidence type="ECO:0000256" key="3">
    <source>
        <dbReference type="ARBA" id="ARBA00023125"/>
    </source>
</evidence>
<dbReference type="InterPro" id="IPR011114">
    <property type="entry name" value="RuvA_C"/>
</dbReference>
<keyword evidence="8" id="KW-0378">Hydrolase</keyword>
<dbReference type="GO" id="GO:0009379">
    <property type="term" value="C:Holliday junction helicase complex"/>
    <property type="evidence" value="ECO:0007669"/>
    <property type="project" value="InterPro"/>
</dbReference>